<protein>
    <submittedName>
        <fullName evidence="1">Uncharacterized protein</fullName>
    </submittedName>
</protein>
<evidence type="ECO:0000313" key="1">
    <source>
        <dbReference type="EMBL" id="PKI39466.1"/>
    </source>
</evidence>
<dbReference type="Proteomes" id="UP000233551">
    <property type="component" value="Unassembled WGS sequence"/>
</dbReference>
<keyword evidence="2" id="KW-1185">Reference proteome</keyword>
<name>A0A2I0I7T2_PUNGR</name>
<reference evidence="1 2" key="1">
    <citation type="submission" date="2017-11" db="EMBL/GenBank/DDBJ databases">
        <title>De-novo sequencing of pomegranate (Punica granatum L.) genome.</title>
        <authorList>
            <person name="Akparov Z."/>
            <person name="Amiraslanov A."/>
            <person name="Hajiyeva S."/>
            <person name="Abbasov M."/>
            <person name="Kaur K."/>
            <person name="Hamwieh A."/>
            <person name="Solovyev V."/>
            <person name="Salamov A."/>
            <person name="Braich B."/>
            <person name="Kosarev P."/>
            <person name="Mahmoud A."/>
            <person name="Hajiyev E."/>
            <person name="Babayeva S."/>
            <person name="Izzatullayeva V."/>
            <person name="Mammadov A."/>
            <person name="Mammadov A."/>
            <person name="Sharifova S."/>
            <person name="Ojaghi J."/>
            <person name="Eynullazada K."/>
            <person name="Bayramov B."/>
            <person name="Abdulazimova A."/>
            <person name="Shahmuradov I."/>
        </authorList>
    </citation>
    <scope>NUCLEOTIDE SEQUENCE [LARGE SCALE GENOMIC DNA]</scope>
    <source>
        <strain evidence="2">cv. AG2017</strain>
        <tissue evidence="1">Leaf</tissue>
    </source>
</reference>
<sequence length="60" mass="6424">MVADREVDEGSLPTIDHSIEVADLLKQGWLKGLMVGKGAPNLSKRLGSPQIGVVGHQLFD</sequence>
<organism evidence="1 2">
    <name type="scientific">Punica granatum</name>
    <name type="common">Pomegranate</name>
    <dbReference type="NCBI Taxonomy" id="22663"/>
    <lineage>
        <taxon>Eukaryota</taxon>
        <taxon>Viridiplantae</taxon>
        <taxon>Streptophyta</taxon>
        <taxon>Embryophyta</taxon>
        <taxon>Tracheophyta</taxon>
        <taxon>Spermatophyta</taxon>
        <taxon>Magnoliopsida</taxon>
        <taxon>eudicotyledons</taxon>
        <taxon>Gunneridae</taxon>
        <taxon>Pentapetalae</taxon>
        <taxon>rosids</taxon>
        <taxon>malvids</taxon>
        <taxon>Myrtales</taxon>
        <taxon>Lythraceae</taxon>
        <taxon>Punica</taxon>
    </lineage>
</organism>
<accession>A0A2I0I7T2</accession>
<gene>
    <name evidence="1" type="ORF">CRG98_040142</name>
</gene>
<evidence type="ECO:0000313" key="2">
    <source>
        <dbReference type="Proteomes" id="UP000233551"/>
    </source>
</evidence>
<dbReference type="EMBL" id="PGOL01003810">
    <property type="protein sequence ID" value="PKI39466.1"/>
    <property type="molecule type" value="Genomic_DNA"/>
</dbReference>
<comment type="caution">
    <text evidence="1">The sequence shown here is derived from an EMBL/GenBank/DDBJ whole genome shotgun (WGS) entry which is preliminary data.</text>
</comment>
<proteinExistence type="predicted"/>
<dbReference type="AlphaFoldDB" id="A0A2I0I7T2"/>